<evidence type="ECO:0000313" key="8">
    <source>
        <dbReference type="EMBL" id="ADZ84996.1"/>
    </source>
</evidence>
<keyword evidence="9" id="KW-1185">Reference proteome</keyword>
<keyword evidence="3" id="KW-1278">Translocase</keyword>
<feature type="transmembrane region" description="Helical" evidence="6">
    <location>
        <begin position="659"/>
        <end position="677"/>
    </location>
</feature>
<dbReference type="SUPFAM" id="SSF81653">
    <property type="entry name" value="Calcium ATPase, transduction domain A"/>
    <property type="match status" value="1"/>
</dbReference>
<organism evidence="8 9">
    <name type="scientific">Cellulosilyticum lentocellum (strain ATCC 49066 / DSM 5427 / NCIMB 11756 / RHM5)</name>
    <name type="common">Clostridium lentocellum</name>
    <dbReference type="NCBI Taxonomy" id="642492"/>
    <lineage>
        <taxon>Bacteria</taxon>
        <taxon>Bacillati</taxon>
        <taxon>Bacillota</taxon>
        <taxon>Clostridia</taxon>
        <taxon>Lachnospirales</taxon>
        <taxon>Cellulosilyticaceae</taxon>
        <taxon>Cellulosilyticum</taxon>
    </lineage>
</organism>
<protein>
    <submittedName>
        <fullName evidence="8">ATPase, P-type (Transporting), HAD superfamily, subfamily IC</fullName>
        <ecNumber evidence="8">3.6.3.6</ecNumber>
    </submittedName>
</protein>
<dbReference type="AlphaFoldDB" id="F2JQL2"/>
<dbReference type="CDD" id="cd02609">
    <property type="entry name" value="P-type_ATPase"/>
    <property type="match status" value="1"/>
</dbReference>
<dbReference type="GO" id="GO:0005524">
    <property type="term" value="F:ATP binding"/>
    <property type="evidence" value="ECO:0007669"/>
    <property type="project" value="InterPro"/>
</dbReference>
<feature type="transmembrane region" description="Helical" evidence="6">
    <location>
        <begin position="714"/>
        <end position="732"/>
    </location>
</feature>
<dbReference type="GO" id="GO:0016887">
    <property type="term" value="F:ATP hydrolysis activity"/>
    <property type="evidence" value="ECO:0007669"/>
    <property type="project" value="InterPro"/>
</dbReference>
<dbReference type="EC" id="3.6.3.6" evidence="8"/>
<keyword evidence="2 6" id="KW-0812">Transmembrane</keyword>
<dbReference type="HOGENOM" id="CLU_002360_5_1_9"/>
<dbReference type="Proteomes" id="UP000008467">
    <property type="component" value="Chromosome"/>
</dbReference>
<comment type="subcellular location">
    <subcellularLocation>
        <location evidence="1">Membrane</location>
        <topology evidence="1">Multi-pass membrane protein</topology>
    </subcellularLocation>
</comment>
<keyword evidence="8" id="KW-0378">Hydrolase</keyword>
<dbReference type="InterPro" id="IPR001757">
    <property type="entry name" value="P_typ_ATPase"/>
</dbReference>
<proteinExistence type="predicted"/>
<dbReference type="InterPro" id="IPR044492">
    <property type="entry name" value="P_typ_ATPase_HD_dom"/>
</dbReference>
<evidence type="ECO:0000259" key="7">
    <source>
        <dbReference type="Pfam" id="PF00122"/>
    </source>
</evidence>
<feature type="transmembrane region" description="Helical" evidence="6">
    <location>
        <begin position="632"/>
        <end position="653"/>
    </location>
</feature>
<dbReference type="EMBL" id="CP002582">
    <property type="protein sequence ID" value="ADZ84996.1"/>
    <property type="molecule type" value="Genomic_DNA"/>
</dbReference>
<dbReference type="RefSeq" id="WP_013658273.1">
    <property type="nucleotide sequence ID" value="NC_015275.1"/>
</dbReference>
<evidence type="ECO:0000256" key="4">
    <source>
        <dbReference type="ARBA" id="ARBA00022989"/>
    </source>
</evidence>
<dbReference type="PRINTS" id="PR00120">
    <property type="entry name" value="HATPASE"/>
</dbReference>
<evidence type="ECO:0000256" key="1">
    <source>
        <dbReference type="ARBA" id="ARBA00004141"/>
    </source>
</evidence>
<dbReference type="SFLD" id="SFLDF00027">
    <property type="entry name" value="p-type_atpase"/>
    <property type="match status" value="1"/>
</dbReference>
<dbReference type="eggNOG" id="COG0474">
    <property type="taxonomic scope" value="Bacteria"/>
</dbReference>
<dbReference type="SFLD" id="SFLDS00003">
    <property type="entry name" value="Haloacid_Dehalogenase"/>
    <property type="match status" value="1"/>
</dbReference>
<feature type="domain" description="P-type ATPase A" evidence="7">
    <location>
        <begin position="74"/>
        <end position="172"/>
    </location>
</feature>
<sequence length="746" mass="80861">MNKENQITKTTGQIFKDNICTLFNLFNLLIAIALACVGAWSNMFFILIIAVNVCIGIVQELKAKKLVEELSLLSMPTADVIRNNEKMHISVQEVEDQDILLLESGNQICADSVIISGELEVNESLLTGESDPIIKKEGDSLLSGSSVISGKCQAKVVHTGSENYVSKIADEVKKLKKVNSELLLSMRKVTGFTGWLIIPLGVLLFLEAYFLRSNSLQTAVVSTAAGLLGMLPKGLVLLISIGLATGIVRLSKQKVLVQDLYSLESLAHVDIICLDKTGTITEGKMQVENVIMLDNDFKIPFSTIMGVFLGNTDDNNATFQAMKAYFPEADAFQVTSKIPFSSDRKWSAVTFDQGDTFVIGAPEKLCDKELPEEVRHEMKDGKRILLAGVANKIEDKTLCSSEVKLLAAIIISDPIRKNAISAISYFHNQDVDVKVISGDNPVTVSAVAAKAGIKDASSFIDMSTVSDTDIPKIAKEYSVFGRVTPQQKKHLISAMQNEGHSVAMTGDGVNDLLAMKQADCSIAMGNGSDAARQTAQLVLLNSDFSVLKNVLAEGRRVVNNVTKSAGVFFIKTIYSVLLCIICVLLNMDFPFIPIQITLIDLAIEGYPAFFISFEPNDTKVKGKFLPTALKSAAPNAIAITLCCIIIGAASFIVPNDSEQTALLMYLSVGMLGIVGVIKSCKPFNKLRAFLAVTTTIGFFTAVLLFHKILKLPLISMNTLLLFVGITVIGIIIERISAALIAKVCKH</sequence>
<dbReference type="GO" id="GO:0016020">
    <property type="term" value="C:membrane"/>
    <property type="evidence" value="ECO:0007669"/>
    <property type="project" value="UniProtKB-SubCell"/>
</dbReference>
<dbReference type="InterPro" id="IPR018303">
    <property type="entry name" value="ATPase_P-typ_P_site"/>
</dbReference>
<keyword evidence="4 6" id="KW-1133">Transmembrane helix</keyword>
<reference evidence="8 9" key="1">
    <citation type="journal article" date="2011" name="J. Bacteriol.">
        <title>Complete genome sequence of the cellulose-degrading bacterium Cellulosilyticum lentocellum.</title>
        <authorList>
            <consortium name="US DOE Joint Genome Institute"/>
            <person name="Miller D.A."/>
            <person name="Suen G."/>
            <person name="Bruce D."/>
            <person name="Copeland A."/>
            <person name="Cheng J.F."/>
            <person name="Detter C."/>
            <person name="Goodwin L.A."/>
            <person name="Han C.S."/>
            <person name="Hauser L.J."/>
            <person name="Land M.L."/>
            <person name="Lapidus A."/>
            <person name="Lucas S."/>
            <person name="Meincke L."/>
            <person name="Pitluck S."/>
            <person name="Tapia R."/>
            <person name="Teshima H."/>
            <person name="Woyke T."/>
            <person name="Fox B.G."/>
            <person name="Angert E.R."/>
            <person name="Currie C.R."/>
        </authorList>
    </citation>
    <scope>NUCLEOTIDE SEQUENCE [LARGE SCALE GENOMIC DNA]</scope>
    <source>
        <strain evidence="9">ATCC 49066 / DSM 5427 / NCIMB 11756 / RHM5</strain>
    </source>
</reference>
<dbReference type="PANTHER" id="PTHR42861">
    <property type="entry name" value="CALCIUM-TRANSPORTING ATPASE"/>
    <property type="match status" value="1"/>
</dbReference>
<dbReference type="InterPro" id="IPR008250">
    <property type="entry name" value="ATPase_P-typ_transduc_dom_A_sf"/>
</dbReference>
<dbReference type="Gene3D" id="1.20.1110.10">
    <property type="entry name" value="Calcium-transporting ATPase, transmembrane domain"/>
    <property type="match status" value="1"/>
</dbReference>
<gene>
    <name evidence="8" type="ordered locus">Clole_3304</name>
</gene>
<dbReference type="InterPro" id="IPR023214">
    <property type="entry name" value="HAD_sf"/>
</dbReference>
<dbReference type="Gene3D" id="2.70.150.10">
    <property type="entry name" value="Calcium-transporting ATPase, cytoplasmic transduction domain A"/>
    <property type="match status" value="1"/>
</dbReference>
<dbReference type="NCBIfam" id="TIGR01494">
    <property type="entry name" value="ATPase_P-type"/>
    <property type="match status" value="2"/>
</dbReference>
<evidence type="ECO:0000313" key="9">
    <source>
        <dbReference type="Proteomes" id="UP000008467"/>
    </source>
</evidence>
<feature type="transmembrane region" description="Helical" evidence="6">
    <location>
        <begin position="231"/>
        <end position="250"/>
    </location>
</feature>
<dbReference type="Gene3D" id="3.40.50.1000">
    <property type="entry name" value="HAD superfamily/HAD-like"/>
    <property type="match status" value="1"/>
</dbReference>
<evidence type="ECO:0000256" key="3">
    <source>
        <dbReference type="ARBA" id="ARBA00022967"/>
    </source>
</evidence>
<feature type="transmembrane region" description="Helical" evidence="6">
    <location>
        <begin position="25"/>
        <end position="58"/>
    </location>
</feature>
<feature type="transmembrane region" description="Helical" evidence="6">
    <location>
        <begin position="592"/>
        <end position="611"/>
    </location>
</feature>
<dbReference type="Pfam" id="PF00702">
    <property type="entry name" value="Hydrolase"/>
    <property type="match status" value="1"/>
</dbReference>
<feature type="transmembrane region" description="Helical" evidence="6">
    <location>
        <begin position="192"/>
        <end position="211"/>
    </location>
</feature>
<keyword evidence="5 6" id="KW-0472">Membrane</keyword>
<dbReference type="SUPFAM" id="SSF81665">
    <property type="entry name" value="Calcium ATPase, transmembrane domain M"/>
    <property type="match status" value="1"/>
</dbReference>
<dbReference type="SFLD" id="SFLDG00002">
    <property type="entry name" value="C1.7:_P-type_atpase_like"/>
    <property type="match status" value="1"/>
</dbReference>
<evidence type="ECO:0000256" key="2">
    <source>
        <dbReference type="ARBA" id="ARBA00022692"/>
    </source>
</evidence>
<dbReference type="InterPro" id="IPR036412">
    <property type="entry name" value="HAD-like_sf"/>
</dbReference>
<dbReference type="PRINTS" id="PR00119">
    <property type="entry name" value="CATATPASE"/>
</dbReference>
<dbReference type="InterPro" id="IPR023299">
    <property type="entry name" value="ATPase_P-typ_cyto_dom_N"/>
</dbReference>
<dbReference type="STRING" id="642492.Clole_3304"/>
<dbReference type="PROSITE" id="PS00154">
    <property type="entry name" value="ATPASE_E1_E2"/>
    <property type="match status" value="1"/>
</dbReference>
<dbReference type="Gene3D" id="3.40.1110.10">
    <property type="entry name" value="Calcium-transporting ATPase, cytoplasmic domain N"/>
    <property type="match status" value="1"/>
</dbReference>
<dbReference type="Pfam" id="PF00122">
    <property type="entry name" value="E1-E2_ATPase"/>
    <property type="match status" value="1"/>
</dbReference>
<evidence type="ECO:0000256" key="5">
    <source>
        <dbReference type="ARBA" id="ARBA00023136"/>
    </source>
</evidence>
<feature type="transmembrane region" description="Helical" evidence="6">
    <location>
        <begin position="689"/>
        <end position="708"/>
    </location>
</feature>
<name>F2JQL2_CELLD</name>
<dbReference type="KEGG" id="cle:Clole_3304"/>
<dbReference type="InterPro" id="IPR023298">
    <property type="entry name" value="ATPase_P-typ_TM_dom_sf"/>
</dbReference>
<evidence type="ECO:0000256" key="6">
    <source>
        <dbReference type="SAM" id="Phobius"/>
    </source>
</evidence>
<accession>F2JQL2</accession>
<feature type="transmembrane region" description="Helical" evidence="6">
    <location>
        <begin position="565"/>
        <end position="586"/>
    </location>
</feature>
<dbReference type="InterPro" id="IPR059000">
    <property type="entry name" value="ATPase_P-type_domA"/>
</dbReference>
<dbReference type="SUPFAM" id="SSF56784">
    <property type="entry name" value="HAD-like"/>
    <property type="match status" value="1"/>
</dbReference>